<feature type="domain" description="RING-type" evidence="5">
    <location>
        <begin position="472"/>
        <end position="515"/>
    </location>
</feature>
<keyword evidence="1" id="KW-0863">Zinc-finger</keyword>
<dbReference type="PROSITE" id="PS50089">
    <property type="entry name" value="ZF_RING_2"/>
    <property type="match status" value="1"/>
</dbReference>
<proteinExistence type="predicted"/>
<evidence type="ECO:0000313" key="7">
    <source>
        <dbReference type="Proteomes" id="UP000693970"/>
    </source>
</evidence>
<gene>
    <name evidence="6" type="ORF">IV203_006554</name>
</gene>
<dbReference type="SMART" id="SM00184">
    <property type="entry name" value="RING"/>
    <property type="match status" value="1"/>
</dbReference>
<feature type="signal peptide" evidence="4">
    <location>
        <begin position="1"/>
        <end position="21"/>
    </location>
</feature>
<evidence type="ECO:0000259" key="5">
    <source>
        <dbReference type="PROSITE" id="PS50089"/>
    </source>
</evidence>
<comment type="caution">
    <text evidence="6">The sequence shown here is derived from an EMBL/GenBank/DDBJ whole genome shotgun (WGS) entry which is preliminary data.</text>
</comment>
<organism evidence="6 7">
    <name type="scientific">Nitzschia inconspicua</name>
    <dbReference type="NCBI Taxonomy" id="303405"/>
    <lineage>
        <taxon>Eukaryota</taxon>
        <taxon>Sar</taxon>
        <taxon>Stramenopiles</taxon>
        <taxon>Ochrophyta</taxon>
        <taxon>Bacillariophyta</taxon>
        <taxon>Bacillariophyceae</taxon>
        <taxon>Bacillariophycidae</taxon>
        <taxon>Bacillariales</taxon>
        <taxon>Bacillariaceae</taxon>
        <taxon>Nitzschia</taxon>
    </lineage>
</organism>
<feature type="compositionally biased region" description="Low complexity" evidence="2">
    <location>
        <begin position="101"/>
        <end position="119"/>
    </location>
</feature>
<evidence type="ECO:0000256" key="1">
    <source>
        <dbReference type="PROSITE-ProRule" id="PRU00175"/>
    </source>
</evidence>
<keyword evidence="3" id="KW-0812">Transmembrane</keyword>
<keyword evidence="1" id="KW-0862">Zinc</keyword>
<keyword evidence="1" id="KW-0479">Metal-binding</keyword>
<sequence>MTKNGSFFVLFTFLFPSVSFAYEIVDSAGMVTFFDLTNIGYLGPRTAYTRKAQIVYANEDSNSLRLPPYHRLVVNLMLPPEEYADLCTFPTQLLPNETDATGNNSSEKTTSNTTSSSGDSRLESLLECATLPIEFEFSPVAFLVPLQRNRIDSNSTDTGDCDVLTKIKVALQYKQHVICDQQLWSVIFYSTHSDDYQGADEHDSLVYSMGIPDELNSTDIPGLDSLILASISHTTARSIEDEMQRSIDVQYSKQMQESLMVGQSGYFVPYYLFNPGNLDWKYLVNVELGANLPSPGEGSQNNKENGGHDLGEHDFVQFHFVIFTIVFCFPFMLGVRLWWAAGGRIRVSRNERDWIIGLTHQSPTNNWNTTTIPNGVNLACRTSVPSKIKLTKEQVLALPVLKYEGSSWSLENFDEHQNDDVVASNLGPEDAVRDGAKIESMPHGTTQKELWGCRCSKVKKDGCFVIPLNTVCSICIDDFQHGELVRLMPRCGHGFHTSCILPWLTERQSYCPFCKTPALGTEETEKEEVNEEGSTDENNPRQEV</sequence>
<keyword evidence="3" id="KW-0472">Membrane</keyword>
<dbReference type="EMBL" id="JAGRRH010000028">
    <property type="protein sequence ID" value="KAG7340150.1"/>
    <property type="molecule type" value="Genomic_DNA"/>
</dbReference>
<dbReference type="PANTHER" id="PTHR45676">
    <property type="entry name" value="RING-H2 FINGER PROTEIN ATL51-RELATED"/>
    <property type="match status" value="1"/>
</dbReference>
<dbReference type="PANTHER" id="PTHR45676:SF158">
    <property type="match status" value="1"/>
</dbReference>
<dbReference type="Proteomes" id="UP000693970">
    <property type="component" value="Unassembled WGS sequence"/>
</dbReference>
<feature type="chain" id="PRO_5039928273" evidence="4">
    <location>
        <begin position="22"/>
        <end position="544"/>
    </location>
</feature>
<feature type="compositionally biased region" description="Acidic residues" evidence="2">
    <location>
        <begin position="522"/>
        <end position="535"/>
    </location>
</feature>
<dbReference type="Pfam" id="PF13639">
    <property type="entry name" value="zf-RING_2"/>
    <property type="match status" value="1"/>
</dbReference>
<accession>A0A9K3PAP3</accession>
<keyword evidence="4" id="KW-0732">Signal</keyword>
<dbReference type="AlphaFoldDB" id="A0A9K3PAP3"/>
<name>A0A9K3PAP3_9STRA</name>
<evidence type="ECO:0000256" key="2">
    <source>
        <dbReference type="SAM" id="MobiDB-lite"/>
    </source>
</evidence>
<evidence type="ECO:0000256" key="3">
    <source>
        <dbReference type="SAM" id="Phobius"/>
    </source>
</evidence>
<dbReference type="OrthoDB" id="8062037at2759"/>
<evidence type="ECO:0000313" key="6">
    <source>
        <dbReference type="EMBL" id="KAG7340150.1"/>
    </source>
</evidence>
<dbReference type="InterPro" id="IPR001841">
    <property type="entry name" value="Znf_RING"/>
</dbReference>
<feature type="region of interest" description="Disordered" evidence="2">
    <location>
        <begin position="97"/>
        <end position="119"/>
    </location>
</feature>
<dbReference type="CDD" id="cd16454">
    <property type="entry name" value="RING-H2_PA-TM-RING"/>
    <property type="match status" value="1"/>
</dbReference>
<keyword evidence="3" id="KW-1133">Transmembrane helix</keyword>
<feature type="region of interest" description="Disordered" evidence="2">
    <location>
        <begin position="520"/>
        <end position="544"/>
    </location>
</feature>
<reference evidence="6" key="1">
    <citation type="journal article" date="2021" name="Sci. Rep.">
        <title>Diploid genomic architecture of Nitzschia inconspicua, an elite biomass production diatom.</title>
        <authorList>
            <person name="Oliver A."/>
            <person name="Podell S."/>
            <person name="Pinowska A."/>
            <person name="Traller J.C."/>
            <person name="Smith S.R."/>
            <person name="McClure R."/>
            <person name="Beliaev A."/>
            <person name="Bohutskyi P."/>
            <person name="Hill E.A."/>
            <person name="Rabines A."/>
            <person name="Zheng H."/>
            <person name="Allen L.Z."/>
            <person name="Kuo A."/>
            <person name="Grigoriev I.V."/>
            <person name="Allen A.E."/>
            <person name="Hazlebeck D."/>
            <person name="Allen E.E."/>
        </authorList>
    </citation>
    <scope>NUCLEOTIDE SEQUENCE</scope>
    <source>
        <strain evidence="6">Hildebrandi</strain>
    </source>
</reference>
<keyword evidence="7" id="KW-1185">Reference proteome</keyword>
<feature type="transmembrane region" description="Helical" evidence="3">
    <location>
        <begin position="318"/>
        <end position="339"/>
    </location>
</feature>
<protein>
    <submittedName>
        <fullName evidence="6">Ring finger domain containing protein</fullName>
    </submittedName>
</protein>
<reference evidence="6" key="2">
    <citation type="submission" date="2021-04" db="EMBL/GenBank/DDBJ databases">
        <authorList>
            <person name="Podell S."/>
        </authorList>
    </citation>
    <scope>NUCLEOTIDE SEQUENCE</scope>
    <source>
        <strain evidence="6">Hildebrandi</strain>
    </source>
</reference>
<dbReference type="GO" id="GO:0008270">
    <property type="term" value="F:zinc ion binding"/>
    <property type="evidence" value="ECO:0007669"/>
    <property type="project" value="UniProtKB-KW"/>
</dbReference>
<evidence type="ECO:0000256" key="4">
    <source>
        <dbReference type="SAM" id="SignalP"/>
    </source>
</evidence>